<protein>
    <recommendedName>
        <fullName evidence="9">Histidine decarboxylase</fullName>
        <ecNumber evidence="4">4.1.1.22</ecNumber>
    </recommendedName>
</protein>
<dbReference type="InterPro" id="IPR015424">
    <property type="entry name" value="PyrdxlP-dep_Trfase"/>
</dbReference>
<dbReference type="PROSITE" id="PS00392">
    <property type="entry name" value="DDC_GAD_HDC_YDC"/>
    <property type="match status" value="1"/>
</dbReference>
<proteinExistence type="inferred from homology"/>
<name>A0AAY5K1B0_ESOLU</name>
<evidence type="ECO:0000256" key="9">
    <source>
        <dbReference type="ARBA" id="ARBA00039946"/>
    </source>
</evidence>
<evidence type="ECO:0000256" key="11">
    <source>
        <dbReference type="SAM" id="MobiDB-lite"/>
    </source>
</evidence>
<dbReference type="GeneTree" id="ENSGT00940000157938"/>
<sequence length="777" mass="86678">MQAEEYNRRGKEMVDYITRYLTTIRERKVIPSPEVKPGYMRELLPDSAPAESEDWDRIFTDIEKIIMPGVVHWQSPHMHAYYPALTSWPSMLGDMLADAINNIGFTWVTTATPLNVLRGCSSCQMTNAYSGVLCLCCVQASSPACTELEMNVMDWLCKALGLPSFFLHHHPDSTGGGILQGTVSESTLVALLAARKSRIQQVKRTESDGDLDDSVVNSRLVAYASDQAHSSVEKAGLISLVKIRFLPTDDCFSLRGDTLRRAIQEDRRRGLVPTMLCATLGTTGVCAFDDLSELGPVCAEEGLWLHVDAAYAGSAFICPELRGPLRGIEYADSFVFNPSKWMMVHFDCTAFWVKDKFKLQQTFSVDPIYLRHENSDQATDFMHWQIPLSRRFRSIKLWFVMRSFGLKNLQEHIRHVCNHSVSLPRGNDLTQELLRRLTQSGTMYLIPADIDRKRIIRFTVTSQLTTSEDILRDWAIIHKMAVELLAEKEVVSKLQQVPQPSVRNTVKKHSETPSDPKNHNLTFTAVAECKAASVLIRESDEIQKAISDTEEPFKTPRKLGTDSAPTTENPGTAARDSSEEITSPSASRVPRAQPKLHLDGEPQFWIHMHSSGCSHEKVEPDNRVSRTVRSLSCSSEPLTGPIKPLSGPVKPEFNTDPFCKPTTEAPSRSIIVSQPAHKDPDFASPQNDAQTRLVSSSPSSSGPGLLLRIPKRPSLTNPNQLGKRVLTKLTKFYSMPSFCQLCVQCRHFQVCCPVSGLHLAPKTRTSAGCRRLSSSVL</sequence>
<keyword evidence="5" id="KW-0127">Catecholamine biosynthesis</keyword>
<dbReference type="InterPro" id="IPR010977">
    <property type="entry name" value="Aromatic_deC"/>
</dbReference>
<evidence type="ECO:0000256" key="7">
    <source>
        <dbReference type="ARBA" id="ARBA00022898"/>
    </source>
</evidence>
<dbReference type="SUPFAM" id="SSF53383">
    <property type="entry name" value="PLP-dependent transferases"/>
    <property type="match status" value="2"/>
</dbReference>
<keyword evidence="6" id="KW-0210">Decarboxylase</keyword>
<keyword evidence="7 10" id="KW-0663">Pyridoxal phosphate</keyword>
<dbReference type="PANTHER" id="PTHR11999">
    <property type="entry name" value="GROUP II PYRIDOXAL-5-PHOSPHATE DECARBOXYLASE"/>
    <property type="match status" value="1"/>
</dbReference>
<evidence type="ECO:0000256" key="1">
    <source>
        <dbReference type="ARBA" id="ARBA00001933"/>
    </source>
</evidence>
<reference evidence="12" key="2">
    <citation type="submission" date="2025-08" db="UniProtKB">
        <authorList>
            <consortium name="Ensembl"/>
        </authorList>
    </citation>
    <scope>IDENTIFICATION</scope>
</reference>
<dbReference type="GO" id="GO:0005737">
    <property type="term" value="C:cytoplasm"/>
    <property type="evidence" value="ECO:0007669"/>
    <property type="project" value="TreeGrafter"/>
</dbReference>
<feature type="compositionally biased region" description="Polar residues" evidence="11">
    <location>
        <begin position="684"/>
        <end position="694"/>
    </location>
</feature>
<dbReference type="Pfam" id="PF00282">
    <property type="entry name" value="Pyridoxal_deC"/>
    <property type="match status" value="2"/>
</dbReference>
<dbReference type="GO" id="GO:0006548">
    <property type="term" value="P:L-histidine catabolic process"/>
    <property type="evidence" value="ECO:0007669"/>
    <property type="project" value="TreeGrafter"/>
</dbReference>
<dbReference type="EC" id="4.1.1.22" evidence="4"/>
<dbReference type="Ensembl" id="ENSELUT00000088563.1">
    <property type="protein sequence ID" value="ENSELUP00000082596.1"/>
    <property type="gene ID" value="ENSELUG00000019843.3"/>
</dbReference>
<dbReference type="PRINTS" id="PR00800">
    <property type="entry name" value="YHDCRBOXLASE"/>
</dbReference>
<dbReference type="CDD" id="cd06450">
    <property type="entry name" value="DOPA_deC_like"/>
    <property type="match status" value="1"/>
</dbReference>
<feature type="compositionally biased region" description="Low complexity" evidence="11">
    <location>
        <begin position="695"/>
        <end position="707"/>
    </location>
</feature>
<gene>
    <name evidence="12" type="primary">HDC</name>
</gene>
<dbReference type="InterPro" id="IPR015422">
    <property type="entry name" value="PyrdxlP-dep_Trfase_small"/>
</dbReference>
<dbReference type="FunFam" id="1.20.1340.10:FF:000001">
    <property type="entry name" value="Histidine decarboxylase"/>
    <property type="match status" value="1"/>
</dbReference>
<feature type="region of interest" description="Disordered" evidence="11">
    <location>
        <begin position="675"/>
        <end position="719"/>
    </location>
</feature>
<comment type="similarity">
    <text evidence="2">Belongs to the group II decarboxylase family.</text>
</comment>
<keyword evidence="13" id="KW-1185">Reference proteome</keyword>
<keyword evidence="8" id="KW-0456">Lyase</keyword>
<feature type="modified residue" description="N6-(pyridoxal phosphate)lysine" evidence="10">
    <location>
        <position position="340"/>
    </location>
</feature>
<dbReference type="Gene3D" id="3.90.1150.10">
    <property type="entry name" value="Aspartate Aminotransferase, domain 1"/>
    <property type="match status" value="1"/>
</dbReference>
<dbReference type="InterPro" id="IPR015421">
    <property type="entry name" value="PyrdxlP-dep_Trfase_major"/>
</dbReference>
<evidence type="ECO:0000256" key="4">
    <source>
        <dbReference type="ARBA" id="ARBA00012320"/>
    </source>
</evidence>
<dbReference type="Proteomes" id="UP000265140">
    <property type="component" value="Chromosome 2"/>
</dbReference>
<dbReference type="GO" id="GO:0030170">
    <property type="term" value="F:pyridoxal phosphate binding"/>
    <property type="evidence" value="ECO:0007669"/>
    <property type="project" value="InterPro"/>
</dbReference>
<accession>A0AAY5K1B0</accession>
<evidence type="ECO:0000256" key="6">
    <source>
        <dbReference type="ARBA" id="ARBA00022793"/>
    </source>
</evidence>
<evidence type="ECO:0000256" key="3">
    <source>
        <dbReference type="ARBA" id="ARBA00011738"/>
    </source>
</evidence>
<evidence type="ECO:0000256" key="2">
    <source>
        <dbReference type="ARBA" id="ARBA00009533"/>
    </source>
</evidence>
<comment type="subunit">
    <text evidence="3">Homodimer.</text>
</comment>
<reference evidence="12" key="3">
    <citation type="submission" date="2025-09" db="UniProtKB">
        <authorList>
            <consortium name="Ensembl"/>
        </authorList>
    </citation>
    <scope>IDENTIFICATION</scope>
</reference>
<evidence type="ECO:0000256" key="10">
    <source>
        <dbReference type="PIRSR" id="PIRSR602129-50"/>
    </source>
</evidence>
<dbReference type="Gene3D" id="1.20.1340.10">
    <property type="entry name" value="dopa decarboxylase, N-terminal domain"/>
    <property type="match status" value="1"/>
</dbReference>
<evidence type="ECO:0000256" key="8">
    <source>
        <dbReference type="ARBA" id="ARBA00023239"/>
    </source>
</evidence>
<comment type="cofactor">
    <cofactor evidence="1 10">
        <name>pyridoxal 5'-phosphate</name>
        <dbReference type="ChEBI" id="CHEBI:597326"/>
    </cofactor>
</comment>
<dbReference type="GO" id="GO:0042423">
    <property type="term" value="P:catecholamine biosynthetic process"/>
    <property type="evidence" value="ECO:0007669"/>
    <property type="project" value="UniProtKB-KW"/>
</dbReference>
<dbReference type="FunFam" id="3.40.640.10:FF:000025">
    <property type="entry name" value="Histidine decarboxylase"/>
    <property type="match status" value="1"/>
</dbReference>
<dbReference type="Gene3D" id="3.40.640.10">
    <property type="entry name" value="Type I PLP-dependent aspartate aminotransferase-like (Major domain)"/>
    <property type="match status" value="1"/>
</dbReference>
<dbReference type="AlphaFoldDB" id="A0AAY5K1B0"/>
<dbReference type="GO" id="GO:0001694">
    <property type="term" value="P:histamine biosynthetic process"/>
    <property type="evidence" value="ECO:0007669"/>
    <property type="project" value="TreeGrafter"/>
</dbReference>
<dbReference type="InterPro" id="IPR002129">
    <property type="entry name" value="PyrdxlP-dep_de-COase"/>
</dbReference>
<reference evidence="12 13" key="1">
    <citation type="submission" date="2020-02" db="EMBL/GenBank/DDBJ databases">
        <title>Esox lucius (northern pike) genome, fEsoLuc1, primary haplotype.</title>
        <authorList>
            <person name="Myers G."/>
            <person name="Karagic N."/>
            <person name="Meyer A."/>
            <person name="Pippel M."/>
            <person name="Reichard M."/>
            <person name="Winkler S."/>
            <person name="Tracey A."/>
            <person name="Sims Y."/>
            <person name="Howe K."/>
            <person name="Rhie A."/>
            <person name="Formenti G."/>
            <person name="Durbin R."/>
            <person name="Fedrigo O."/>
            <person name="Jarvis E.D."/>
        </authorList>
    </citation>
    <scope>NUCLEOTIDE SEQUENCE [LARGE SCALE GENOMIC DNA]</scope>
</reference>
<dbReference type="InterPro" id="IPR021115">
    <property type="entry name" value="Pyridoxal-P_BS"/>
</dbReference>
<organism evidence="12 13">
    <name type="scientific">Esox lucius</name>
    <name type="common">Northern pike</name>
    <dbReference type="NCBI Taxonomy" id="8010"/>
    <lineage>
        <taxon>Eukaryota</taxon>
        <taxon>Metazoa</taxon>
        <taxon>Chordata</taxon>
        <taxon>Craniata</taxon>
        <taxon>Vertebrata</taxon>
        <taxon>Euteleostomi</taxon>
        <taxon>Actinopterygii</taxon>
        <taxon>Neopterygii</taxon>
        <taxon>Teleostei</taxon>
        <taxon>Protacanthopterygii</taxon>
        <taxon>Esociformes</taxon>
        <taxon>Esocidae</taxon>
        <taxon>Esox</taxon>
    </lineage>
</organism>
<dbReference type="PANTHER" id="PTHR11999:SF68">
    <property type="entry name" value="HISTIDINE DECARBOXYLASE"/>
    <property type="match status" value="1"/>
</dbReference>
<evidence type="ECO:0000256" key="5">
    <source>
        <dbReference type="ARBA" id="ARBA00022584"/>
    </source>
</evidence>
<evidence type="ECO:0000313" key="13">
    <source>
        <dbReference type="Proteomes" id="UP000265140"/>
    </source>
</evidence>
<evidence type="ECO:0000313" key="12">
    <source>
        <dbReference type="Ensembl" id="ENSELUP00000082596.1"/>
    </source>
</evidence>
<dbReference type="GO" id="GO:0004398">
    <property type="term" value="F:histidine decarboxylase activity"/>
    <property type="evidence" value="ECO:0007669"/>
    <property type="project" value="UniProtKB-EC"/>
</dbReference>
<feature type="region of interest" description="Disordered" evidence="11">
    <location>
        <begin position="545"/>
        <end position="595"/>
    </location>
</feature>